<organism evidence="1 2">
    <name type="scientific">Candidatus Sulfuritelmatomonas gaucii</name>
    <dbReference type="NCBI Taxonomy" id="2043161"/>
    <lineage>
        <taxon>Bacteria</taxon>
        <taxon>Pseudomonadati</taxon>
        <taxon>Acidobacteriota</taxon>
        <taxon>Terriglobia</taxon>
        <taxon>Terriglobales</taxon>
        <taxon>Acidobacteriaceae</taxon>
        <taxon>Candidatus Sulfuritelmatomonas</taxon>
    </lineage>
</organism>
<dbReference type="PANTHER" id="PTHR43737">
    <property type="entry name" value="BLL7424 PROTEIN"/>
    <property type="match status" value="1"/>
</dbReference>
<dbReference type="InterPro" id="IPR010869">
    <property type="entry name" value="DUF1501"/>
</dbReference>
<evidence type="ECO:0008006" key="3">
    <source>
        <dbReference type="Google" id="ProtNLM"/>
    </source>
</evidence>
<dbReference type="PROSITE" id="PS51318">
    <property type="entry name" value="TAT"/>
    <property type="match status" value="1"/>
</dbReference>
<dbReference type="Proteomes" id="UP000239735">
    <property type="component" value="Unassembled WGS sequence"/>
</dbReference>
<name>A0A2N9LHV2_9BACT</name>
<evidence type="ECO:0000313" key="1">
    <source>
        <dbReference type="EMBL" id="SPE22849.1"/>
    </source>
</evidence>
<dbReference type="Pfam" id="PF07394">
    <property type="entry name" value="DUF1501"/>
    <property type="match status" value="1"/>
</dbReference>
<dbReference type="InterPro" id="IPR006311">
    <property type="entry name" value="TAT_signal"/>
</dbReference>
<proteinExistence type="predicted"/>
<dbReference type="PANTHER" id="PTHR43737:SF1">
    <property type="entry name" value="DUF1501 DOMAIN-CONTAINING PROTEIN"/>
    <property type="match status" value="1"/>
</dbReference>
<reference evidence="2" key="1">
    <citation type="submission" date="2018-02" db="EMBL/GenBank/DDBJ databases">
        <authorList>
            <person name="Hausmann B."/>
        </authorList>
    </citation>
    <scope>NUCLEOTIDE SEQUENCE [LARGE SCALE GENOMIC DNA]</scope>
    <source>
        <strain evidence="2">Peat soil MAG SbA5</strain>
    </source>
</reference>
<protein>
    <recommendedName>
        <fullName evidence="3">DUF1501 domain-containing protein</fullName>
    </recommendedName>
</protein>
<dbReference type="AlphaFoldDB" id="A0A2N9LHV2"/>
<dbReference type="OrthoDB" id="9779968at2"/>
<sequence>MQMNRRFFLHKGALAVAGTTAMPNFLVRSVLAQGVGAPGQRLVVIFQRGAADGLNVVVPYQEKNYYKMRPSIAIPQNQVVDLDGFFGLHPSLASFKPLYDQGKPLYDQGQLAIVHACGSPDMSRSHFDAQDYMESGTPGVKATEDGWLNRALQAEDTCNCAKHRDEHTAFRALALGADVPLTLAGKIPAIAISNVNNFTVAGRGPTPSPAASAFEAMYADSGDRIFHAAGDETFEAVKMLREANPAQYVPASGVNYPATEFGNSMRQIAQLLKANLGVEAAFTDVNGWDTHQNQGGVNGQLANRLSDFSASIAAFWRDMGDQGANVTLVTMSEFGRTARENGTAGTDHGHANAMFVLGGQVKGGKVYGKWPGLEDAQLNQGRDLALTTDYRQVLGEVVTHTLGAENLELVFPGARLSRAGFLKLV</sequence>
<accession>A0A2N9LHV2</accession>
<evidence type="ECO:0000313" key="2">
    <source>
        <dbReference type="Proteomes" id="UP000239735"/>
    </source>
</evidence>
<dbReference type="EMBL" id="OKRB01000094">
    <property type="protein sequence ID" value="SPE22849.1"/>
    <property type="molecule type" value="Genomic_DNA"/>
</dbReference>
<gene>
    <name evidence="1" type="ORF">SBA5_370024</name>
</gene>